<organism evidence="5 6">
    <name type="scientific">Thermophilibacter gallinarum</name>
    <dbReference type="NCBI Taxonomy" id="2779357"/>
    <lineage>
        <taxon>Bacteria</taxon>
        <taxon>Bacillati</taxon>
        <taxon>Actinomycetota</taxon>
        <taxon>Coriobacteriia</taxon>
        <taxon>Coriobacteriales</taxon>
        <taxon>Atopobiaceae</taxon>
        <taxon>Thermophilibacter</taxon>
    </lineage>
</organism>
<dbReference type="NCBIfam" id="TIGR01488">
    <property type="entry name" value="HAD-SF-IB"/>
    <property type="match status" value="1"/>
</dbReference>
<evidence type="ECO:0000256" key="2">
    <source>
        <dbReference type="ARBA" id="ARBA00022723"/>
    </source>
</evidence>
<dbReference type="InterPro" id="IPR006385">
    <property type="entry name" value="HAD_hydro_SerB1"/>
</dbReference>
<dbReference type="PANTHER" id="PTHR43344:SF13">
    <property type="entry name" value="PHOSPHATASE RV3661-RELATED"/>
    <property type="match status" value="1"/>
</dbReference>
<sequence>MQSSVGAQQQKVAVFDFDGTSIDGQSGSLFTRYLFSHGMMSPARLARLAWWGIRYKLHLPFRQDEAREVVFGALRGRTSEDVDALMTHFHDEVLAPLYRPQALAEVARCHERGLLVLLVSATFEPIAEVAARRMGADGFVATRMERDERGLYTGRVDGPVVAGDEKCRAVERWCDSHLGEGRWVLECAYADHHTDAPLLEAAREARAVCPGKTLAISARRRGWPVLDWDD</sequence>
<dbReference type="RefSeq" id="WP_193530049.1">
    <property type="nucleotide sequence ID" value="NZ_JADCJZ010000002.1"/>
</dbReference>
<dbReference type="PANTHER" id="PTHR43344">
    <property type="entry name" value="PHOSPHOSERINE PHOSPHATASE"/>
    <property type="match status" value="1"/>
</dbReference>
<keyword evidence="4" id="KW-0460">Magnesium</keyword>
<evidence type="ECO:0000256" key="1">
    <source>
        <dbReference type="ARBA" id="ARBA00009184"/>
    </source>
</evidence>
<comment type="caution">
    <text evidence="5">The sequence shown here is derived from an EMBL/GenBank/DDBJ whole genome shotgun (WGS) entry which is preliminary data.</text>
</comment>
<keyword evidence="3" id="KW-0378">Hydrolase</keyword>
<dbReference type="Proteomes" id="UP001194273">
    <property type="component" value="Unassembled WGS sequence"/>
</dbReference>
<name>A0ABR9QTX6_9ACTN</name>
<dbReference type="InterPro" id="IPR036412">
    <property type="entry name" value="HAD-like_sf"/>
</dbReference>
<dbReference type="Gene3D" id="1.20.1440.100">
    <property type="entry name" value="SG protein - dephosphorylation function"/>
    <property type="match status" value="1"/>
</dbReference>
<dbReference type="Gene3D" id="3.40.50.1000">
    <property type="entry name" value="HAD superfamily/HAD-like"/>
    <property type="match status" value="1"/>
</dbReference>
<dbReference type="Pfam" id="PF12710">
    <property type="entry name" value="HAD"/>
    <property type="match status" value="1"/>
</dbReference>
<comment type="similarity">
    <text evidence="1">Belongs to the HAD-like hydrolase superfamily. SerB family.</text>
</comment>
<gene>
    <name evidence="5" type="ORF">INF26_06585</name>
</gene>
<dbReference type="InterPro" id="IPR023214">
    <property type="entry name" value="HAD_sf"/>
</dbReference>
<dbReference type="InterPro" id="IPR050582">
    <property type="entry name" value="HAD-like_SerB"/>
</dbReference>
<dbReference type="EMBL" id="JADCJZ010000002">
    <property type="protein sequence ID" value="MBE5024515.1"/>
    <property type="molecule type" value="Genomic_DNA"/>
</dbReference>
<dbReference type="SUPFAM" id="SSF56784">
    <property type="entry name" value="HAD-like"/>
    <property type="match status" value="1"/>
</dbReference>
<evidence type="ECO:0000313" key="6">
    <source>
        <dbReference type="Proteomes" id="UP001194273"/>
    </source>
</evidence>
<evidence type="ECO:0000313" key="5">
    <source>
        <dbReference type="EMBL" id="MBE5024515.1"/>
    </source>
</evidence>
<evidence type="ECO:0000256" key="3">
    <source>
        <dbReference type="ARBA" id="ARBA00022801"/>
    </source>
</evidence>
<protein>
    <submittedName>
        <fullName evidence="5">Haloacid dehalogenase-like hydrolase</fullName>
    </submittedName>
</protein>
<keyword evidence="2" id="KW-0479">Metal-binding</keyword>
<accession>A0ABR9QTX6</accession>
<dbReference type="NCBIfam" id="TIGR01490">
    <property type="entry name" value="HAD-SF-IB-hyp1"/>
    <property type="match status" value="1"/>
</dbReference>
<reference evidence="5 6" key="1">
    <citation type="submission" date="2020-10" db="EMBL/GenBank/DDBJ databases">
        <title>ChiBAC.</title>
        <authorList>
            <person name="Zenner C."/>
            <person name="Hitch T.C.A."/>
            <person name="Clavel T."/>
        </authorList>
    </citation>
    <scope>NUCLEOTIDE SEQUENCE [LARGE SCALE GENOMIC DNA]</scope>
    <source>
        <strain evidence="5 6">DSM 107455</strain>
    </source>
</reference>
<proteinExistence type="inferred from homology"/>
<keyword evidence="6" id="KW-1185">Reference proteome</keyword>
<evidence type="ECO:0000256" key="4">
    <source>
        <dbReference type="ARBA" id="ARBA00022842"/>
    </source>
</evidence>